<dbReference type="SUPFAM" id="SSF51445">
    <property type="entry name" value="(Trans)glycosidases"/>
    <property type="match status" value="1"/>
</dbReference>
<comment type="catalytic activity">
    <reaction evidence="1 8">
        <text>Hydrolysis of terminal non-reducing beta-D-galactose residues in beta-D-galactosides.</text>
        <dbReference type="EC" id="3.2.1.23"/>
    </reaction>
</comment>
<dbReference type="AlphaFoldDB" id="A0AA39TMV5"/>
<evidence type="ECO:0000256" key="3">
    <source>
        <dbReference type="ARBA" id="ARBA00012756"/>
    </source>
</evidence>
<dbReference type="PROSITE" id="PS51257">
    <property type="entry name" value="PROKAR_LIPOPROTEIN"/>
    <property type="match status" value="1"/>
</dbReference>
<dbReference type="InterPro" id="IPR037110">
    <property type="entry name" value="Betagal_dom2_sf"/>
</dbReference>
<evidence type="ECO:0000259" key="11">
    <source>
        <dbReference type="SMART" id="SM01029"/>
    </source>
</evidence>
<dbReference type="Pfam" id="PF01301">
    <property type="entry name" value="Glyco_hydro_35"/>
    <property type="match status" value="1"/>
</dbReference>
<dbReference type="InterPro" id="IPR019801">
    <property type="entry name" value="Glyco_hydro_35_CS"/>
</dbReference>
<dbReference type="InterPro" id="IPR036833">
    <property type="entry name" value="BetaGal_dom3_sf"/>
</dbReference>
<evidence type="ECO:0000256" key="4">
    <source>
        <dbReference type="ARBA" id="ARBA00022729"/>
    </source>
</evidence>
<feature type="signal peptide" evidence="10">
    <location>
        <begin position="1"/>
        <end position="20"/>
    </location>
</feature>
<dbReference type="PRINTS" id="PR00742">
    <property type="entry name" value="GLHYDRLASE35"/>
</dbReference>
<evidence type="ECO:0000313" key="13">
    <source>
        <dbReference type="Proteomes" id="UP001174934"/>
    </source>
</evidence>
<dbReference type="SUPFAM" id="SSF51011">
    <property type="entry name" value="Glycosyl hydrolase domain"/>
    <property type="match status" value="1"/>
</dbReference>
<dbReference type="EC" id="3.2.1.23" evidence="3 8"/>
<evidence type="ECO:0000256" key="2">
    <source>
        <dbReference type="ARBA" id="ARBA00009809"/>
    </source>
</evidence>
<evidence type="ECO:0000313" key="12">
    <source>
        <dbReference type="EMBL" id="KAK0613084.1"/>
    </source>
</evidence>
<accession>A0AA39TMV5</accession>
<evidence type="ECO:0000256" key="5">
    <source>
        <dbReference type="ARBA" id="ARBA00022801"/>
    </source>
</evidence>
<dbReference type="SUPFAM" id="SSF49785">
    <property type="entry name" value="Galactose-binding domain-like"/>
    <property type="match status" value="2"/>
</dbReference>
<dbReference type="Pfam" id="PF13363">
    <property type="entry name" value="BetaGal_dom3"/>
    <property type="match status" value="1"/>
</dbReference>
<proteinExistence type="inferred from homology"/>
<dbReference type="InterPro" id="IPR001944">
    <property type="entry name" value="Glycoside_Hdrlase_35"/>
</dbReference>
<sequence>MRLLSALSVISLALSQGCGAALRGRRAGGGIRGAGRPDLLLRDSSVHNSHDARGLLQDIVTWDNHSLMINGERLMIFSGEFHPFRLPVPSLWLDVFQKIKALGLNTVSFYVDWALLEGKPGEFTAEGVFNYETFFDAAKEAGIYLIARPGPYINAEASAGGYPGWLQRVKGRLRTSDADYLAATDNYVANIGAIIAKAQITNGGPVILWQPENEYSVGADGIEFPNPEYMQYAEDQARKAGIVVPFINNDVYPGGHNAPGTGEGEVDIYGHDGYPLGFDCGQPTVWPADALPTTYHAMHEAISPSTPFAIPEGGSYDPWGGLGYDQCYELLSQEQVRVFYKNNYAAGIAIMSIYMIFGGTNWGNLGHPGCYTSYDYAAVIAEDRTVAREKYSELKLEANFLKASPGYLTATPSTGVYSSTEAITVTPVLGTSGSFFVVRHTDYQLTDSTPYTLTLPTSKGNLTIPQLGGSLTLTRRDSKIHVTDYPVGDKTIIYSTAEIFTWQKFGDRTVVVVYGGPGELHEIAIDGNTPWKVTGAGVNVKNDNNTFTVGQWKSSTQRRIIKVGELHVYVVDRNSAYNYWAPEIDSQSSLIVNGGYLIRSASVNNNALFIRADFNTTTTIELIGVPSSATSLYINDSPAQHTISADGNWVADAGYSSPQVSLPDLSALQWHQIDSLPEIQPGYDDSAWPNADHTTTNNTNVQPFLTPVSLYGSDYGFHTGVLLFRGHFVATGSESQLYLLTQGGSAYASSVWLNSTFLGSWSGNDATSVHGDTYTLPPSLTPGAAYVLTILVDNMGLNENGVVGSDESKLPRGILDYALITASTSTNPSTYSNTATTPPLITWKITGNFGGESYADHARGPLNEGGLYIERQGFHQPNPPLARFSQNSSSPFADIPAPGAAFYTAKLTLSIPADEYDIPLSVVFSNDTTAAATTSPYRAWLYVNGFQFGRYISDVGPQREFPVPEGVWNYDGENWVGLAVWATREGGARVPRLELRAKTAVMTGRAGRATLVGGTGWTVREGAY</sequence>
<dbReference type="PROSITE" id="PS01182">
    <property type="entry name" value="GLYCOSYL_HYDROL_F35"/>
    <property type="match status" value="1"/>
</dbReference>
<gene>
    <name evidence="12" type="ORF">B0T17DRAFT_498987</name>
</gene>
<organism evidence="12 13">
    <name type="scientific">Bombardia bombarda</name>
    <dbReference type="NCBI Taxonomy" id="252184"/>
    <lineage>
        <taxon>Eukaryota</taxon>
        <taxon>Fungi</taxon>
        <taxon>Dikarya</taxon>
        <taxon>Ascomycota</taxon>
        <taxon>Pezizomycotina</taxon>
        <taxon>Sordariomycetes</taxon>
        <taxon>Sordariomycetidae</taxon>
        <taxon>Sordariales</taxon>
        <taxon>Lasiosphaeriaceae</taxon>
        <taxon>Bombardia</taxon>
    </lineage>
</organism>
<name>A0AA39TMV5_9PEZI</name>
<dbReference type="Proteomes" id="UP001174934">
    <property type="component" value="Unassembled WGS sequence"/>
</dbReference>
<feature type="chain" id="PRO_5041225558" description="Beta-galactosidase" evidence="10">
    <location>
        <begin position="21"/>
        <end position="1024"/>
    </location>
</feature>
<feature type="domain" description="Beta-galactosidase" evidence="11">
    <location>
        <begin position="407"/>
        <end position="579"/>
    </location>
</feature>
<dbReference type="InterPro" id="IPR017853">
    <property type="entry name" value="GH"/>
</dbReference>
<dbReference type="FunFam" id="3.20.20.80:FF:000040">
    <property type="entry name" value="Beta-galactosidase A"/>
    <property type="match status" value="1"/>
</dbReference>
<keyword evidence="13" id="KW-1185">Reference proteome</keyword>
<evidence type="ECO:0000256" key="9">
    <source>
        <dbReference type="RuleBase" id="RU003679"/>
    </source>
</evidence>
<dbReference type="InterPro" id="IPR008979">
    <property type="entry name" value="Galactose-bd-like_sf"/>
</dbReference>
<comment type="caution">
    <text evidence="12">The sequence shown here is derived from an EMBL/GenBank/DDBJ whole genome shotgun (WGS) entry which is preliminary data.</text>
</comment>
<dbReference type="GO" id="GO:0005975">
    <property type="term" value="P:carbohydrate metabolic process"/>
    <property type="evidence" value="ECO:0007669"/>
    <property type="project" value="InterPro"/>
</dbReference>
<evidence type="ECO:0000256" key="6">
    <source>
        <dbReference type="ARBA" id="ARBA00023180"/>
    </source>
</evidence>
<dbReference type="InterPro" id="IPR018954">
    <property type="entry name" value="Betagal_dom2"/>
</dbReference>
<evidence type="ECO:0000256" key="8">
    <source>
        <dbReference type="RuleBase" id="RU000675"/>
    </source>
</evidence>
<evidence type="ECO:0000256" key="1">
    <source>
        <dbReference type="ARBA" id="ARBA00001412"/>
    </source>
</evidence>
<keyword evidence="7 8" id="KW-0326">Glycosidase</keyword>
<dbReference type="FunFam" id="2.60.120.260:FF:000065">
    <property type="entry name" value="Beta-galactosidase A"/>
    <property type="match status" value="1"/>
</dbReference>
<dbReference type="Pfam" id="PF13364">
    <property type="entry name" value="BetaGal_ABD2"/>
    <property type="match status" value="2"/>
</dbReference>
<keyword evidence="4 10" id="KW-0732">Signal</keyword>
<dbReference type="InterPro" id="IPR025972">
    <property type="entry name" value="BetaGal_dom3"/>
</dbReference>
<protein>
    <recommendedName>
        <fullName evidence="3 8">Beta-galactosidase</fullName>
        <ecNumber evidence="3 8">3.2.1.23</ecNumber>
    </recommendedName>
</protein>
<evidence type="ECO:0000256" key="7">
    <source>
        <dbReference type="ARBA" id="ARBA00023295"/>
    </source>
</evidence>
<dbReference type="InterPro" id="IPR031330">
    <property type="entry name" value="Gly_Hdrlase_35_cat"/>
</dbReference>
<comment type="similarity">
    <text evidence="2 9">Belongs to the glycosyl hydrolase 35 family.</text>
</comment>
<reference evidence="12" key="1">
    <citation type="submission" date="2023-06" db="EMBL/GenBank/DDBJ databases">
        <title>Genome-scale phylogeny and comparative genomics of the fungal order Sordariales.</title>
        <authorList>
            <consortium name="Lawrence Berkeley National Laboratory"/>
            <person name="Hensen N."/>
            <person name="Bonometti L."/>
            <person name="Westerberg I."/>
            <person name="Brannstrom I.O."/>
            <person name="Guillou S."/>
            <person name="Cros-Aarteil S."/>
            <person name="Calhoun S."/>
            <person name="Haridas S."/>
            <person name="Kuo A."/>
            <person name="Mondo S."/>
            <person name="Pangilinan J."/>
            <person name="Riley R."/>
            <person name="LaButti K."/>
            <person name="Andreopoulos B."/>
            <person name="Lipzen A."/>
            <person name="Chen C."/>
            <person name="Yanf M."/>
            <person name="Daum C."/>
            <person name="Ng V."/>
            <person name="Clum A."/>
            <person name="Steindorff A."/>
            <person name="Ohm R."/>
            <person name="Martin F."/>
            <person name="Silar P."/>
            <person name="Natvig D."/>
            <person name="Lalanne C."/>
            <person name="Gautier V."/>
            <person name="Ament-velasquez S.L."/>
            <person name="Kruys A."/>
            <person name="Hutchinson M.I."/>
            <person name="Powell A.J."/>
            <person name="Barry K."/>
            <person name="Miller A.N."/>
            <person name="Grigoriev I.V."/>
            <person name="Debuchy R."/>
            <person name="Gladieux P."/>
            <person name="Thoren M.H."/>
            <person name="Johannesson H."/>
        </authorList>
    </citation>
    <scope>NUCLEOTIDE SEQUENCE</scope>
    <source>
        <strain evidence="12">SMH3391-2</strain>
    </source>
</reference>
<keyword evidence="5 8" id="KW-0378">Hydrolase</keyword>
<dbReference type="Pfam" id="PF10435">
    <property type="entry name" value="BetaGal_dom2"/>
    <property type="match status" value="1"/>
</dbReference>
<dbReference type="PANTHER" id="PTHR23421">
    <property type="entry name" value="BETA-GALACTOSIDASE RELATED"/>
    <property type="match status" value="1"/>
</dbReference>
<dbReference type="SUPFAM" id="SSF117100">
    <property type="entry name" value="Beta-galactosidase LacA, domain 3"/>
    <property type="match status" value="1"/>
</dbReference>
<dbReference type="GO" id="GO:0004565">
    <property type="term" value="F:beta-galactosidase activity"/>
    <property type="evidence" value="ECO:0007669"/>
    <property type="project" value="UniProtKB-EC"/>
</dbReference>
<dbReference type="FunFam" id="2.102.20.10:FF:000001">
    <property type="entry name" value="Beta-galactosidase A"/>
    <property type="match status" value="1"/>
</dbReference>
<dbReference type="Gene3D" id="2.60.120.260">
    <property type="entry name" value="Galactose-binding domain-like"/>
    <property type="match status" value="2"/>
</dbReference>
<dbReference type="Gene3D" id="3.20.20.80">
    <property type="entry name" value="Glycosidases"/>
    <property type="match status" value="1"/>
</dbReference>
<keyword evidence="6" id="KW-0325">Glycoprotein</keyword>
<dbReference type="SMART" id="SM01029">
    <property type="entry name" value="BetaGal_dom2"/>
    <property type="match status" value="1"/>
</dbReference>
<dbReference type="InterPro" id="IPR025300">
    <property type="entry name" value="BetaGal_jelly_roll_dom"/>
</dbReference>
<evidence type="ECO:0000256" key="10">
    <source>
        <dbReference type="SAM" id="SignalP"/>
    </source>
</evidence>
<dbReference type="EMBL" id="JAULSR010000008">
    <property type="protein sequence ID" value="KAK0613084.1"/>
    <property type="molecule type" value="Genomic_DNA"/>
</dbReference>
<dbReference type="Gene3D" id="2.102.20.10">
    <property type="entry name" value="Beta-galactosidase, domain 2"/>
    <property type="match status" value="1"/>
</dbReference>